<dbReference type="EC" id="2.1.1.33" evidence="1"/>
<name>A0AC61RA33_9FIRM</name>
<evidence type="ECO:0000313" key="2">
    <source>
        <dbReference type="Proteomes" id="UP000308836"/>
    </source>
</evidence>
<comment type="caution">
    <text evidence="1">The sequence shown here is derived from an EMBL/GenBank/DDBJ whole genome shotgun (WGS) entry which is preliminary data.</text>
</comment>
<keyword evidence="2" id="KW-1185">Reference proteome</keyword>
<organism evidence="1 2">
    <name type="scientific">Dubosiella muris</name>
    <dbReference type="NCBI Taxonomy" id="3038133"/>
    <lineage>
        <taxon>Bacteria</taxon>
        <taxon>Bacillati</taxon>
        <taxon>Bacillota</taxon>
        <taxon>Erysipelotrichia</taxon>
        <taxon>Erysipelotrichales</taxon>
        <taxon>Erysipelotrichaceae</taxon>
        <taxon>Dubosiella</taxon>
    </lineage>
</organism>
<gene>
    <name evidence="1" type="primary">trmB</name>
    <name evidence="1" type="ORF">E5336_01600</name>
</gene>
<dbReference type="EMBL" id="SRYG01000002">
    <property type="protein sequence ID" value="TGY67133.1"/>
    <property type="molecule type" value="Genomic_DNA"/>
</dbReference>
<keyword evidence="1" id="KW-0808">Transferase</keyword>
<keyword evidence="1" id="KW-0489">Methyltransferase</keyword>
<proteinExistence type="predicted"/>
<reference evidence="1" key="1">
    <citation type="submission" date="2019-04" db="EMBL/GenBank/DDBJ databases">
        <title>Microbes associate with the intestines of laboratory mice.</title>
        <authorList>
            <person name="Navarre W."/>
            <person name="Wong E."/>
            <person name="Huang K."/>
            <person name="Tropini C."/>
            <person name="Ng K."/>
            <person name="Yu B."/>
        </authorList>
    </citation>
    <scope>NUCLEOTIDE SEQUENCE</scope>
    <source>
        <strain evidence="1">NM09_H32</strain>
    </source>
</reference>
<evidence type="ECO:0000313" key="1">
    <source>
        <dbReference type="EMBL" id="TGY67133.1"/>
    </source>
</evidence>
<protein>
    <submittedName>
        <fullName evidence="1">tRNA (Guanosine(46)-N7)-methyltransferase TrmB</fullName>
        <ecNumber evidence="1">2.1.1.33</ecNumber>
    </submittedName>
</protein>
<accession>A0AC61RA33</accession>
<dbReference type="Proteomes" id="UP000308836">
    <property type="component" value="Unassembled WGS sequence"/>
</dbReference>
<sequence length="213" mass="24210">MRMRKVKWAVEYLPESKVLVKDPSSCKGKWKKRLGTSTLHVEIGCGKGKYSLDMAAMTPEAGFVAIEKNESAAGIAAKKMDDDPREKKLALIEGDADHLSEWFAAGEIDVIHLNFSDPWPKKRYAKRRLSAPSFLKQYIDVLAANGQVIMKTDNASLFEFSVPQFLANGFRLLELSVDYRRETHDEDAITEYEEKFIEQGNPIYRAVFEKETI</sequence>